<name>A0A930HLG1_9BACT</name>
<comment type="caution">
    <text evidence="1">The sequence shown here is derived from an EMBL/GenBank/DDBJ whole genome shotgun (WGS) entry which is preliminary data.</text>
</comment>
<evidence type="ECO:0000313" key="1">
    <source>
        <dbReference type="EMBL" id="MBF1383985.1"/>
    </source>
</evidence>
<proteinExistence type="predicted"/>
<dbReference type="AlphaFoldDB" id="A0A930HLG1"/>
<evidence type="ECO:0008006" key="3">
    <source>
        <dbReference type="Google" id="ProtNLM"/>
    </source>
</evidence>
<evidence type="ECO:0000313" key="2">
    <source>
        <dbReference type="Proteomes" id="UP000771736"/>
    </source>
</evidence>
<dbReference type="RefSeq" id="WP_025000624.1">
    <property type="nucleotide sequence ID" value="NZ_JABZSI010000068.1"/>
</dbReference>
<dbReference type="PROSITE" id="PS51257">
    <property type="entry name" value="PROKAR_LIPOPROTEIN"/>
    <property type="match status" value="1"/>
</dbReference>
<sequence>MKKIIFIVISCLTIMASSCSTEKDIIQFTVLQNYFYKNDAPEGDQLLKLTTQEEFNHYFGESAFMGKDGEPTKIDFSKDFVVAKVLSESNKSPEIINISLKKNGTGELILGYEVKEKKPQSFTTRPTIQLAVSREYLNAEIKETKK</sequence>
<gene>
    <name evidence="1" type="ORF">HXN26_03870</name>
</gene>
<protein>
    <recommendedName>
        <fullName evidence="3">Lipoprotein</fullName>
    </recommendedName>
</protein>
<dbReference type="Proteomes" id="UP000771736">
    <property type="component" value="Unassembled WGS sequence"/>
</dbReference>
<organism evidence="1 2">
    <name type="scientific">Prevotella aurantiaca</name>
    <dbReference type="NCBI Taxonomy" id="596085"/>
    <lineage>
        <taxon>Bacteria</taxon>
        <taxon>Pseudomonadati</taxon>
        <taxon>Bacteroidota</taxon>
        <taxon>Bacteroidia</taxon>
        <taxon>Bacteroidales</taxon>
        <taxon>Prevotellaceae</taxon>
        <taxon>Prevotella</taxon>
    </lineage>
</organism>
<dbReference type="EMBL" id="JABZSJ010000013">
    <property type="protein sequence ID" value="MBF1383985.1"/>
    <property type="molecule type" value="Genomic_DNA"/>
</dbReference>
<accession>A0A930HLG1</accession>
<reference evidence="1" key="1">
    <citation type="submission" date="2020-04" db="EMBL/GenBank/DDBJ databases">
        <title>Deep metagenomics examines the oral microbiome during advanced dental caries in children, revealing novel taxa and co-occurrences with host molecules.</title>
        <authorList>
            <person name="Baker J.L."/>
            <person name="Morton J.T."/>
            <person name="Dinis M."/>
            <person name="Alvarez R."/>
            <person name="Tran N.C."/>
            <person name="Knight R."/>
            <person name="Edlund A."/>
        </authorList>
    </citation>
    <scope>NUCLEOTIDE SEQUENCE</scope>
    <source>
        <strain evidence="1">JCVI_44_bin.5</strain>
    </source>
</reference>